<organism evidence="3 4">
    <name type="scientific">Ascobolus immersus RN42</name>
    <dbReference type="NCBI Taxonomy" id="1160509"/>
    <lineage>
        <taxon>Eukaryota</taxon>
        <taxon>Fungi</taxon>
        <taxon>Dikarya</taxon>
        <taxon>Ascomycota</taxon>
        <taxon>Pezizomycotina</taxon>
        <taxon>Pezizomycetes</taxon>
        <taxon>Pezizales</taxon>
        <taxon>Ascobolaceae</taxon>
        <taxon>Ascobolus</taxon>
    </lineage>
</organism>
<dbReference type="EMBL" id="ML119835">
    <property type="protein sequence ID" value="RPA73064.1"/>
    <property type="molecule type" value="Genomic_DNA"/>
</dbReference>
<feature type="compositionally biased region" description="Basic and acidic residues" evidence="2">
    <location>
        <begin position="281"/>
        <end position="294"/>
    </location>
</feature>
<keyword evidence="1" id="KW-0175">Coiled coil</keyword>
<feature type="coiled-coil region" evidence="1">
    <location>
        <begin position="406"/>
        <end position="433"/>
    </location>
</feature>
<dbReference type="OrthoDB" id="5404297at2759"/>
<keyword evidence="4" id="KW-1185">Reference proteome</keyword>
<evidence type="ECO:0000313" key="3">
    <source>
        <dbReference type="EMBL" id="RPA73064.1"/>
    </source>
</evidence>
<feature type="region of interest" description="Disordered" evidence="2">
    <location>
        <begin position="444"/>
        <end position="467"/>
    </location>
</feature>
<evidence type="ECO:0000256" key="1">
    <source>
        <dbReference type="SAM" id="Coils"/>
    </source>
</evidence>
<sequence length="767" mass="89673">MVEAGENGRKPDPTTYKRHKSQRKVYEEKCNNLHILPVRNALWTLPFVTPEKLWKPDLLHTLDLGMVNKLVAWSIKLLETFEPLPQIFDTLWVALTHHPKLERKPNKPWRRIKQKQGTESRTAAHLLLAVLEATIESFDPQMYIPEITAFSSRKARKSIDEEVLDDEDLDTLKTELEEALFALAAFLDFHRFAYFDFHSCTNQDEFDPADTDNADESTLHQMHLALSEFFDRMDVLRKYKALHDNKDAGKEESKKAVDSRRSKYKAKLDTKALKAKQPALKRREKDARDDENSKTEIGCPKLHLMTHFCRYILMCGALKPLSTSNNELCLKVYKEGFVRSNKDMYVNQVFRYVSHRDAIIIKMANLRFLLERGDLSEEARQDIQKYTGLYRSRKERLDTHKEIRKRLKPKAEVERAEKRKQQLERRERIKDNLSKCAGEVVGNVDNTKDIEDDDSDRSSIDFPLENDDNDTVMRAKRRTRRREQALGLDTQIYEISKAGLDNSTTTFEEIEHEQYFKAKENAPPIISHKLTHAHTTGEPRITNVGTAASALETFRGLPPETFKLELRRVLEEEQLWEETMEHDFDSVTVIPYTRLDMPRRVFQYPRPDGEEKYILWCTPPGMKYDKGHRHRRNDFVAYVDGTQTYLANEHVGSMELLFNVQLDREGGRRNRLERSFVALKPTIWKPRSRQQAVRRTFMVQWSPEPLKIVPLEDVRRAVSVVPIIGPYRWNQSYNPPEGDAEFDALIRNAKGFVVNNRVDDETFNTYF</sequence>
<evidence type="ECO:0000256" key="2">
    <source>
        <dbReference type="SAM" id="MobiDB-lite"/>
    </source>
</evidence>
<reference evidence="3 4" key="1">
    <citation type="journal article" date="2018" name="Nat. Ecol. Evol.">
        <title>Pezizomycetes genomes reveal the molecular basis of ectomycorrhizal truffle lifestyle.</title>
        <authorList>
            <person name="Murat C."/>
            <person name="Payen T."/>
            <person name="Noel B."/>
            <person name="Kuo A."/>
            <person name="Morin E."/>
            <person name="Chen J."/>
            <person name="Kohler A."/>
            <person name="Krizsan K."/>
            <person name="Balestrini R."/>
            <person name="Da Silva C."/>
            <person name="Montanini B."/>
            <person name="Hainaut M."/>
            <person name="Levati E."/>
            <person name="Barry K.W."/>
            <person name="Belfiori B."/>
            <person name="Cichocki N."/>
            <person name="Clum A."/>
            <person name="Dockter R.B."/>
            <person name="Fauchery L."/>
            <person name="Guy J."/>
            <person name="Iotti M."/>
            <person name="Le Tacon F."/>
            <person name="Lindquist E.A."/>
            <person name="Lipzen A."/>
            <person name="Malagnac F."/>
            <person name="Mello A."/>
            <person name="Molinier V."/>
            <person name="Miyauchi S."/>
            <person name="Poulain J."/>
            <person name="Riccioni C."/>
            <person name="Rubini A."/>
            <person name="Sitrit Y."/>
            <person name="Splivallo R."/>
            <person name="Traeger S."/>
            <person name="Wang M."/>
            <person name="Zifcakova L."/>
            <person name="Wipf D."/>
            <person name="Zambonelli A."/>
            <person name="Paolocci F."/>
            <person name="Nowrousian M."/>
            <person name="Ottonello S."/>
            <person name="Baldrian P."/>
            <person name="Spatafora J.W."/>
            <person name="Henrissat B."/>
            <person name="Nagy L.G."/>
            <person name="Aury J.M."/>
            <person name="Wincker P."/>
            <person name="Grigoriev I.V."/>
            <person name="Bonfante P."/>
            <person name="Martin F.M."/>
        </authorList>
    </citation>
    <scope>NUCLEOTIDE SEQUENCE [LARGE SCALE GENOMIC DNA]</scope>
    <source>
        <strain evidence="3 4">RN42</strain>
    </source>
</reference>
<proteinExistence type="predicted"/>
<feature type="compositionally biased region" description="Basic and acidic residues" evidence="2">
    <location>
        <begin position="1"/>
        <end position="12"/>
    </location>
</feature>
<accession>A0A3N4HTR9</accession>
<name>A0A3N4HTR9_ASCIM</name>
<feature type="region of interest" description="Disordered" evidence="2">
    <location>
        <begin position="271"/>
        <end position="294"/>
    </location>
</feature>
<feature type="region of interest" description="Disordered" evidence="2">
    <location>
        <begin position="1"/>
        <end position="22"/>
    </location>
</feature>
<protein>
    <submittedName>
        <fullName evidence="3">Uncharacterized protein</fullName>
    </submittedName>
</protein>
<dbReference type="AlphaFoldDB" id="A0A3N4HTR9"/>
<gene>
    <name evidence="3" type="ORF">BJ508DRAFT_334455</name>
</gene>
<evidence type="ECO:0000313" key="4">
    <source>
        <dbReference type="Proteomes" id="UP000275078"/>
    </source>
</evidence>
<dbReference type="Proteomes" id="UP000275078">
    <property type="component" value="Unassembled WGS sequence"/>
</dbReference>